<sequence>MPSLISPWFLVPAAIAITLAGGALALMLRFRTPPAFREGARIVLLLLAVPTLLLPFGRAMLPPGAPIPLHLLADHRLGWMVSLLPVSVLLLVQPLRGWGAHQSRSLRGLGVGPWLALRRVWLPLLAPALLASVLACAALLLAMGVWSRPPSP</sequence>
<accession>A0ABT1VSC4</accession>
<keyword evidence="3 5" id="KW-1133">Transmembrane helix</keyword>
<evidence type="ECO:0000256" key="2">
    <source>
        <dbReference type="ARBA" id="ARBA00022692"/>
    </source>
</evidence>
<keyword evidence="4 5" id="KW-0472">Membrane</keyword>
<keyword evidence="7" id="KW-1185">Reference proteome</keyword>
<dbReference type="RefSeq" id="WP_422918000.1">
    <property type="nucleotide sequence ID" value="NZ_JAMZEJ010000001.1"/>
</dbReference>
<dbReference type="EMBL" id="JAMZEJ010000001">
    <property type="protein sequence ID" value="MCQ8239252.1"/>
    <property type="molecule type" value="Genomic_DNA"/>
</dbReference>
<feature type="transmembrane region" description="Helical" evidence="5">
    <location>
        <begin position="120"/>
        <end position="146"/>
    </location>
</feature>
<evidence type="ECO:0000256" key="5">
    <source>
        <dbReference type="SAM" id="Phobius"/>
    </source>
</evidence>
<feature type="transmembrane region" description="Helical" evidence="5">
    <location>
        <begin position="40"/>
        <end position="57"/>
    </location>
</feature>
<dbReference type="SUPFAM" id="SSF161098">
    <property type="entry name" value="MetI-like"/>
    <property type="match status" value="1"/>
</dbReference>
<evidence type="ECO:0008006" key="8">
    <source>
        <dbReference type="Google" id="ProtNLM"/>
    </source>
</evidence>
<protein>
    <recommendedName>
        <fullName evidence="8">ABC transmembrane type-1 domain-containing protein</fullName>
    </recommendedName>
</protein>
<organism evidence="6 7">
    <name type="scientific">Rhizosaccharibacter radicis</name>
    <dbReference type="NCBI Taxonomy" id="2782605"/>
    <lineage>
        <taxon>Bacteria</taxon>
        <taxon>Pseudomonadati</taxon>
        <taxon>Pseudomonadota</taxon>
        <taxon>Alphaproteobacteria</taxon>
        <taxon>Acetobacterales</taxon>
        <taxon>Acetobacteraceae</taxon>
        <taxon>Rhizosaccharibacter</taxon>
    </lineage>
</organism>
<dbReference type="InterPro" id="IPR035906">
    <property type="entry name" value="MetI-like_sf"/>
</dbReference>
<feature type="transmembrane region" description="Helical" evidence="5">
    <location>
        <begin position="77"/>
        <end position="99"/>
    </location>
</feature>
<comment type="caution">
    <text evidence="6">The sequence shown here is derived from an EMBL/GenBank/DDBJ whole genome shotgun (WGS) entry which is preliminary data.</text>
</comment>
<feature type="transmembrane region" description="Helical" evidence="5">
    <location>
        <begin position="6"/>
        <end position="28"/>
    </location>
</feature>
<dbReference type="Proteomes" id="UP001524547">
    <property type="component" value="Unassembled WGS sequence"/>
</dbReference>
<evidence type="ECO:0000313" key="7">
    <source>
        <dbReference type="Proteomes" id="UP001524547"/>
    </source>
</evidence>
<evidence type="ECO:0000256" key="3">
    <source>
        <dbReference type="ARBA" id="ARBA00022989"/>
    </source>
</evidence>
<keyword evidence="2 5" id="KW-0812">Transmembrane</keyword>
<comment type="subcellular location">
    <subcellularLocation>
        <location evidence="1">Membrane</location>
        <topology evidence="1">Multi-pass membrane protein</topology>
    </subcellularLocation>
</comment>
<evidence type="ECO:0000313" key="6">
    <source>
        <dbReference type="EMBL" id="MCQ8239252.1"/>
    </source>
</evidence>
<evidence type="ECO:0000256" key="1">
    <source>
        <dbReference type="ARBA" id="ARBA00004141"/>
    </source>
</evidence>
<reference evidence="6 7" key="1">
    <citation type="submission" date="2022-06" db="EMBL/GenBank/DDBJ databases">
        <title>Rhizosaccharibacter gen. nov. sp. nov. KSS12, endophytic bacteria isolated from sugarcane.</title>
        <authorList>
            <person name="Pitiwittayakul N."/>
        </authorList>
    </citation>
    <scope>NUCLEOTIDE SEQUENCE [LARGE SCALE GENOMIC DNA]</scope>
    <source>
        <strain evidence="6 7">KSS12</strain>
    </source>
</reference>
<proteinExistence type="predicted"/>
<name>A0ABT1VSC4_9PROT</name>
<evidence type="ECO:0000256" key="4">
    <source>
        <dbReference type="ARBA" id="ARBA00023136"/>
    </source>
</evidence>
<gene>
    <name evidence="6" type="ORF">NFI88_00155</name>
</gene>